<evidence type="ECO:0000313" key="3">
    <source>
        <dbReference type="Proteomes" id="UP000266305"/>
    </source>
</evidence>
<proteinExistence type="predicted"/>
<dbReference type="Proteomes" id="UP000266305">
    <property type="component" value="Unassembled WGS sequence"/>
</dbReference>
<feature type="region of interest" description="Disordered" evidence="1">
    <location>
        <begin position="64"/>
        <end position="84"/>
    </location>
</feature>
<dbReference type="EMBL" id="QWGP01000027">
    <property type="protein sequence ID" value="RHZ92064.1"/>
    <property type="molecule type" value="Genomic_DNA"/>
</dbReference>
<organism evidence="2 3">
    <name type="scientific">Cereibacter sphaeroides</name>
    <name type="common">Rhodobacter sphaeroides</name>
    <dbReference type="NCBI Taxonomy" id="1063"/>
    <lineage>
        <taxon>Bacteria</taxon>
        <taxon>Pseudomonadati</taxon>
        <taxon>Pseudomonadota</taxon>
        <taxon>Alphaproteobacteria</taxon>
        <taxon>Rhodobacterales</taxon>
        <taxon>Paracoccaceae</taxon>
        <taxon>Cereibacter</taxon>
    </lineage>
</organism>
<reference evidence="2 3" key="1">
    <citation type="submission" date="2018-08" db="EMBL/GenBank/DDBJ databases">
        <title>Draft genome sequence of Rhodobacter sphaeroides FY.</title>
        <authorList>
            <person name="Rayyan A."/>
            <person name="Meyer T.E."/>
            <person name="Kyndt J.A."/>
        </authorList>
    </citation>
    <scope>NUCLEOTIDE SEQUENCE [LARGE SCALE GENOMIC DNA]</scope>
    <source>
        <strain evidence="2 3">FY</strain>
    </source>
</reference>
<dbReference type="AlphaFoldDB" id="A0AAX1UGZ3"/>
<name>A0AAX1UGZ3_CERSP</name>
<sequence length="84" mass="9007">MAAMSDGIGQTRLRIPQGSAGAADLSLLRKAAKLHGIGQTRPFTRPKGPKCISVEAQGAAFTRLRGRHSRPPCPMSAAKTQRRR</sequence>
<gene>
    <name evidence="2" type="ORF">D1114_18550</name>
</gene>
<evidence type="ECO:0000313" key="2">
    <source>
        <dbReference type="EMBL" id="RHZ92064.1"/>
    </source>
</evidence>
<evidence type="ECO:0000256" key="1">
    <source>
        <dbReference type="SAM" id="MobiDB-lite"/>
    </source>
</evidence>
<comment type="caution">
    <text evidence="2">The sequence shown here is derived from an EMBL/GenBank/DDBJ whole genome shotgun (WGS) entry which is preliminary data.</text>
</comment>
<protein>
    <submittedName>
        <fullName evidence="2">Uncharacterized protein</fullName>
    </submittedName>
</protein>
<accession>A0AAX1UGZ3</accession>